<keyword evidence="1" id="KW-0472">Membrane</keyword>
<organism evidence="2 3">
    <name type="scientific">Syntrophaceticus schinkii</name>
    <dbReference type="NCBI Taxonomy" id="499207"/>
    <lineage>
        <taxon>Bacteria</taxon>
        <taxon>Bacillati</taxon>
        <taxon>Bacillota</taxon>
        <taxon>Clostridia</taxon>
        <taxon>Thermoanaerobacterales</taxon>
        <taxon>Thermoanaerobacterales Family III. Incertae Sedis</taxon>
        <taxon>Syntrophaceticus</taxon>
    </lineage>
</organism>
<keyword evidence="3" id="KW-1185">Reference proteome</keyword>
<reference evidence="3" key="1">
    <citation type="submission" date="2015-01" db="EMBL/GenBank/DDBJ databases">
        <authorList>
            <person name="Manzoor Shahid"/>
            <person name="Zubair Saima"/>
        </authorList>
    </citation>
    <scope>NUCLEOTIDE SEQUENCE [LARGE SCALE GENOMIC DNA]</scope>
    <source>
        <strain evidence="3">Sp3</strain>
    </source>
</reference>
<dbReference type="Gene3D" id="2.170.120.40">
    <property type="entry name" value="YbbR-like domain"/>
    <property type="match status" value="2"/>
</dbReference>
<gene>
    <name evidence="2" type="ORF">SSCH_1260001</name>
</gene>
<protein>
    <recommendedName>
        <fullName evidence="4">YbbR family protein</fullName>
    </recommendedName>
</protein>
<dbReference type="CDD" id="cd20206">
    <property type="entry name" value="YbbR"/>
    <property type="match status" value="1"/>
</dbReference>
<dbReference type="PANTHER" id="PTHR37804:SF1">
    <property type="entry name" value="CDAA REGULATORY PROTEIN CDAR"/>
    <property type="match status" value="1"/>
</dbReference>
<dbReference type="Gene3D" id="2.170.120.30">
    <property type="match status" value="1"/>
</dbReference>
<dbReference type="InterPro" id="IPR053154">
    <property type="entry name" value="c-di-AMP_regulator"/>
</dbReference>
<dbReference type="EMBL" id="CDRZ01000031">
    <property type="protein sequence ID" value="CEO87799.1"/>
    <property type="molecule type" value="Genomic_DNA"/>
</dbReference>
<dbReference type="RefSeq" id="WP_044664097.1">
    <property type="nucleotide sequence ID" value="NZ_CDRZ01000031.1"/>
</dbReference>
<evidence type="ECO:0000256" key="1">
    <source>
        <dbReference type="SAM" id="Phobius"/>
    </source>
</evidence>
<sequence>MKDSKVYNWCVRNNIGFKLLALFLAFMLWYYVAGQRDPIIKRDFTLPVEARGLSSESVLVSPLPDVQVSTRGMRSIMRDVKGDDIRVYVQISDQEVGEKLLPVQVESPFGVQVVSISHERIKVDLDVMSEKQVPVQVLVRGEAAPGFTYRTASASPEQVTVKAPSRFLDEILDVQAVIEIKGAKNDISQQVKVQLAKNYGEQVTVQPGTVQVKLPVVTSGPVKTVAVTAALQGEVAEGFVVKSQSVEPKTLQMTGPIEVMANLGEIRTKPVDISGAQGNITKDVELVLPAGVISLGQNKAKVTIVIEPVEAETPQVIA</sequence>
<dbReference type="PANTHER" id="PTHR37804">
    <property type="entry name" value="CDAA REGULATORY PROTEIN CDAR"/>
    <property type="match status" value="1"/>
</dbReference>
<dbReference type="Proteomes" id="UP000046155">
    <property type="component" value="Unassembled WGS sequence"/>
</dbReference>
<evidence type="ECO:0000313" key="2">
    <source>
        <dbReference type="EMBL" id="CEO87799.1"/>
    </source>
</evidence>
<keyword evidence="1" id="KW-1133">Transmembrane helix</keyword>
<keyword evidence="1" id="KW-0812">Transmembrane</keyword>
<evidence type="ECO:0008006" key="4">
    <source>
        <dbReference type="Google" id="ProtNLM"/>
    </source>
</evidence>
<dbReference type="Pfam" id="PF07949">
    <property type="entry name" value="YbbR"/>
    <property type="match status" value="2"/>
</dbReference>
<dbReference type="InterPro" id="IPR012505">
    <property type="entry name" value="YbbR"/>
</dbReference>
<dbReference type="OrthoDB" id="2111604at2"/>
<accession>A0A0B7MBC5</accession>
<evidence type="ECO:0000313" key="3">
    <source>
        <dbReference type="Proteomes" id="UP000046155"/>
    </source>
</evidence>
<feature type="transmembrane region" description="Helical" evidence="1">
    <location>
        <begin position="15"/>
        <end position="32"/>
    </location>
</feature>
<proteinExistence type="predicted"/>
<dbReference type="AlphaFoldDB" id="A0A0B7MBC5"/>
<name>A0A0B7MBC5_9FIRM</name>